<dbReference type="SUPFAM" id="SSF47203">
    <property type="entry name" value="Acyl-CoA dehydrogenase C-terminal domain-like"/>
    <property type="match status" value="1"/>
</dbReference>
<keyword evidence="3" id="KW-0285">Flavoprotein</keyword>
<evidence type="ECO:0000256" key="1">
    <source>
        <dbReference type="ARBA" id="ARBA00001974"/>
    </source>
</evidence>
<dbReference type="Pfam" id="PF02771">
    <property type="entry name" value="Acyl-CoA_dh_N"/>
    <property type="match status" value="1"/>
</dbReference>
<organism evidence="8 9">
    <name type="scientific">Brevibacterium marinum</name>
    <dbReference type="NCBI Taxonomy" id="418643"/>
    <lineage>
        <taxon>Bacteria</taxon>
        <taxon>Bacillati</taxon>
        <taxon>Actinomycetota</taxon>
        <taxon>Actinomycetes</taxon>
        <taxon>Micrococcales</taxon>
        <taxon>Brevibacteriaceae</taxon>
        <taxon>Brevibacterium</taxon>
    </lineage>
</organism>
<keyword evidence="4" id="KW-0274">FAD</keyword>
<evidence type="ECO:0000256" key="3">
    <source>
        <dbReference type="ARBA" id="ARBA00022630"/>
    </source>
</evidence>
<proteinExistence type="inferred from homology"/>
<dbReference type="GO" id="GO:0050660">
    <property type="term" value="F:flavin adenine dinucleotide binding"/>
    <property type="evidence" value="ECO:0007669"/>
    <property type="project" value="InterPro"/>
</dbReference>
<dbReference type="Proteomes" id="UP000576792">
    <property type="component" value="Unassembled WGS sequence"/>
</dbReference>
<dbReference type="PANTHER" id="PTHR43884:SF20">
    <property type="entry name" value="ACYL-COA DEHYDROGENASE FADE28"/>
    <property type="match status" value="1"/>
</dbReference>
<evidence type="ECO:0000259" key="6">
    <source>
        <dbReference type="Pfam" id="PF00441"/>
    </source>
</evidence>
<gene>
    <name evidence="8" type="ORF">BKA07_000964</name>
</gene>
<reference evidence="8 9" key="1">
    <citation type="submission" date="2020-03" db="EMBL/GenBank/DDBJ databases">
        <title>Sequencing the genomes of 1000 actinobacteria strains.</title>
        <authorList>
            <person name="Klenk H.-P."/>
        </authorList>
    </citation>
    <scope>NUCLEOTIDE SEQUENCE [LARGE SCALE GENOMIC DNA]</scope>
    <source>
        <strain evidence="8 9">DSM 18964</strain>
    </source>
</reference>
<dbReference type="InterPro" id="IPR013786">
    <property type="entry name" value="AcylCoA_DH/ox_N"/>
</dbReference>
<dbReference type="AlphaFoldDB" id="A0A846RQA6"/>
<evidence type="ECO:0000259" key="7">
    <source>
        <dbReference type="Pfam" id="PF02771"/>
    </source>
</evidence>
<dbReference type="InterPro" id="IPR037069">
    <property type="entry name" value="AcylCoA_DH/ox_N_sf"/>
</dbReference>
<comment type="similarity">
    <text evidence="2">Belongs to the acyl-CoA dehydrogenase family.</text>
</comment>
<dbReference type="SUPFAM" id="SSF56645">
    <property type="entry name" value="Acyl-CoA dehydrogenase NM domain-like"/>
    <property type="match status" value="1"/>
</dbReference>
<dbReference type="InterPro" id="IPR046373">
    <property type="entry name" value="Acyl-CoA_Oxase/DH_mid-dom_sf"/>
</dbReference>
<dbReference type="InterPro" id="IPR036250">
    <property type="entry name" value="AcylCo_DH-like_C"/>
</dbReference>
<feature type="domain" description="Acyl-CoA dehydrogenase/oxidase C-terminal" evidence="6">
    <location>
        <begin position="225"/>
        <end position="349"/>
    </location>
</feature>
<keyword evidence="5" id="KW-0560">Oxidoreductase</keyword>
<sequence>MDLELNDIQQELASTLNKYLRSEYDAASREAILHSEEGISREKWQQFAEMGLLGLAIDENYGGAGMTFAEVAVVAEAFGRSLVLEPFLATAVLGANAIAAAGTEEQKQEILPSVCEGQTFLAFAAFEPGLRYSVETPATTASAGAEGSFTITGEKNGVLGGDVADQFIVTASENGDLGLFLVSASATGVSRVAHRQADGQGSASVKFDDAPAQRLGAADAHAIVAELFDTANAAIMAEAVGVMEASLTMTAEYLKTREQFGAPIGANQALQHRAADLYADLEYARSMALYSRLAVTNEEVGSEKDRHRDVIAAKVVIDQSARAISQESIQMHGGIGMTMEYPIGHYAKRLTVISRTFDDADSLTAELAEIGGLIEPHAADLS</sequence>
<dbReference type="InterPro" id="IPR009100">
    <property type="entry name" value="AcylCoA_DH/oxidase_NM_dom_sf"/>
</dbReference>
<evidence type="ECO:0000313" key="8">
    <source>
        <dbReference type="EMBL" id="NJC55929.1"/>
    </source>
</evidence>
<dbReference type="PANTHER" id="PTHR43884">
    <property type="entry name" value="ACYL-COA DEHYDROGENASE"/>
    <property type="match status" value="1"/>
</dbReference>
<dbReference type="Gene3D" id="2.40.110.10">
    <property type="entry name" value="Butyryl-CoA Dehydrogenase, subunit A, domain 2"/>
    <property type="match status" value="1"/>
</dbReference>
<keyword evidence="9" id="KW-1185">Reference proteome</keyword>
<accession>A0A846RQA6</accession>
<evidence type="ECO:0000256" key="2">
    <source>
        <dbReference type="ARBA" id="ARBA00009347"/>
    </source>
</evidence>
<protein>
    <submittedName>
        <fullName evidence="8">Alkylation response protein AidB-like acyl-CoA dehydrogenase</fullName>
    </submittedName>
</protein>
<evidence type="ECO:0000256" key="4">
    <source>
        <dbReference type="ARBA" id="ARBA00022827"/>
    </source>
</evidence>
<comment type="caution">
    <text evidence="8">The sequence shown here is derived from an EMBL/GenBank/DDBJ whole genome shotgun (WGS) entry which is preliminary data.</text>
</comment>
<dbReference type="InterPro" id="IPR009075">
    <property type="entry name" value="AcylCo_DH/oxidase_C"/>
</dbReference>
<dbReference type="Gene3D" id="1.10.540.10">
    <property type="entry name" value="Acyl-CoA dehydrogenase/oxidase, N-terminal domain"/>
    <property type="match status" value="1"/>
</dbReference>
<name>A0A846RQA6_9MICO</name>
<feature type="domain" description="Acyl-CoA dehydrogenase/oxidase N-terminal" evidence="7">
    <location>
        <begin position="8"/>
        <end position="117"/>
    </location>
</feature>
<comment type="cofactor">
    <cofactor evidence="1">
        <name>FAD</name>
        <dbReference type="ChEBI" id="CHEBI:57692"/>
    </cofactor>
</comment>
<dbReference type="RefSeq" id="WP_167949884.1">
    <property type="nucleotide sequence ID" value="NZ_BAAAPQ010000026.1"/>
</dbReference>
<evidence type="ECO:0000313" key="9">
    <source>
        <dbReference type="Proteomes" id="UP000576792"/>
    </source>
</evidence>
<dbReference type="Pfam" id="PF00441">
    <property type="entry name" value="Acyl-CoA_dh_1"/>
    <property type="match status" value="1"/>
</dbReference>
<evidence type="ECO:0000256" key="5">
    <source>
        <dbReference type="ARBA" id="ARBA00023002"/>
    </source>
</evidence>
<dbReference type="CDD" id="cd00567">
    <property type="entry name" value="ACAD"/>
    <property type="match status" value="1"/>
</dbReference>
<dbReference type="Gene3D" id="1.20.140.10">
    <property type="entry name" value="Butyryl-CoA Dehydrogenase, subunit A, domain 3"/>
    <property type="match status" value="1"/>
</dbReference>
<dbReference type="GO" id="GO:0003995">
    <property type="term" value="F:acyl-CoA dehydrogenase activity"/>
    <property type="evidence" value="ECO:0007669"/>
    <property type="project" value="TreeGrafter"/>
</dbReference>
<dbReference type="EMBL" id="JAATJN010000001">
    <property type="protein sequence ID" value="NJC55929.1"/>
    <property type="molecule type" value="Genomic_DNA"/>
</dbReference>